<proteinExistence type="predicted"/>
<dbReference type="EMBL" id="CAJPEV010007719">
    <property type="protein sequence ID" value="CAG0904901.1"/>
    <property type="molecule type" value="Genomic_DNA"/>
</dbReference>
<evidence type="ECO:0000313" key="2">
    <source>
        <dbReference type="EMBL" id="CAD7254076.1"/>
    </source>
</evidence>
<feature type="region of interest" description="Disordered" evidence="1">
    <location>
        <begin position="145"/>
        <end position="164"/>
    </location>
</feature>
<sequence>MEFETSGETLTLSCLETGEWEPLEKCIWVECLGDPVLPSMYFISNWDGTSRKVGTTFQYMCLIAFQTTVVGRCEETGKWSSPPLLDCDRHYLLRRESEKREGKNSSANGLVIRAKGKVERTPEGGEMDICVGRGSAKVDRCIERGKEGKKESDQEPTPAIQRQQGRGLKFWGSCRTLPLWRGSGTDYAVSGTIS</sequence>
<dbReference type="AlphaFoldDB" id="A0A7R9AHL9"/>
<dbReference type="EMBL" id="LR907236">
    <property type="protein sequence ID" value="CAD7254076.1"/>
    <property type="molecule type" value="Genomic_DNA"/>
</dbReference>
<name>A0A7R9AHL9_9CRUS</name>
<evidence type="ECO:0008006" key="4">
    <source>
        <dbReference type="Google" id="ProtNLM"/>
    </source>
</evidence>
<evidence type="ECO:0000313" key="3">
    <source>
        <dbReference type="Proteomes" id="UP000677054"/>
    </source>
</evidence>
<protein>
    <recommendedName>
        <fullName evidence="4">Sushi domain-containing protein</fullName>
    </recommendedName>
</protein>
<organism evidence="2">
    <name type="scientific">Darwinula stevensoni</name>
    <dbReference type="NCBI Taxonomy" id="69355"/>
    <lineage>
        <taxon>Eukaryota</taxon>
        <taxon>Metazoa</taxon>
        <taxon>Ecdysozoa</taxon>
        <taxon>Arthropoda</taxon>
        <taxon>Crustacea</taxon>
        <taxon>Oligostraca</taxon>
        <taxon>Ostracoda</taxon>
        <taxon>Podocopa</taxon>
        <taxon>Podocopida</taxon>
        <taxon>Darwinulocopina</taxon>
        <taxon>Darwinuloidea</taxon>
        <taxon>Darwinulidae</taxon>
        <taxon>Darwinula</taxon>
    </lineage>
</organism>
<reference evidence="2" key="1">
    <citation type="submission" date="2020-11" db="EMBL/GenBank/DDBJ databases">
        <authorList>
            <person name="Tran Van P."/>
        </authorList>
    </citation>
    <scope>NUCLEOTIDE SEQUENCE</scope>
</reference>
<dbReference type="Proteomes" id="UP000677054">
    <property type="component" value="Unassembled WGS sequence"/>
</dbReference>
<evidence type="ECO:0000256" key="1">
    <source>
        <dbReference type="SAM" id="MobiDB-lite"/>
    </source>
</evidence>
<gene>
    <name evidence="2" type="ORF">DSTB1V02_LOCUS13822</name>
</gene>
<accession>A0A7R9AHL9</accession>
<keyword evidence="3" id="KW-1185">Reference proteome</keyword>